<proteinExistence type="predicted"/>
<evidence type="ECO:0000313" key="2">
    <source>
        <dbReference type="Proteomes" id="UP000199035"/>
    </source>
</evidence>
<protein>
    <submittedName>
        <fullName evidence="1">Uncharacterized protein</fullName>
    </submittedName>
</protein>
<accession>A0A1H3NEN2</accession>
<keyword evidence="2" id="KW-1185">Reference proteome</keyword>
<evidence type="ECO:0000313" key="1">
    <source>
        <dbReference type="EMBL" id="SDY87367.1"/>
    </source>
</evidence>
<dbReference type="EMBL" id="FNPK01000044">
    <property type="protein sequence ID" value="SDY87367.1"/>
    <property type="molecule type" value="Genomic_DNA"/>
</dbReference>
<reference evidence="2" key="1">
    <citation type="submission" date="2016-10" db="EMBL/GenBank/DDBJ databases">
        <authorList>
            <person name="Varghese N."/>
            <person name="Submissions S."/>
        </authorList>
    </citation>
    <scope>NUCLEOTIDE SEQUENCE [LARGE SCALE GENOMIC DNA]</scope>
    <source>
        <strain evidence="2">ANC 5109</strain>
    </source>
</reference>
<dbReference type="Proteomes" id="UP000199035">
    <property type="component" value="Unassembled WGS sequence"/>
</dbReference>
<dbReference type="RefSeq" id="WP_092692903.1">
    <property type="nucleotide sequence ID" value="NZ_FNPK01000044.1"/>
</dbReference>
<gene>
    <name evidence="1" type="ORF">SAMN05421643_14410</name>
</gene>
<sequence>MSQIDFTKFKDFIEVDDISTVQSKVDNGWKLLSISSGTYDIDNEKRAYFLYSLGHIEKQSIPEITDSNEDWE</sequence>
<name>A0A1H3NEN2_9GAMM</name>
<dbReference type="AlphaFoldDB" id="A0A1H3NEN2"/>
<organism evidence="1 2">
    <name type="scientific">Acinetobacter kyonggiensis</name>
    <dbReference type="NCBI Taxonomy" id="595670"/>
    <lineage>
        <taxon>Bacteria</taxon>
        <taxon>Pseudomonadati</taxon>
        <taxon>Pseudomonadota</taxon>
        <taxon>Gammaproteobacteria</taxon>
        <taxon>Moraxellales</taxon>
        <taxon>Moraxellaceae</taxon>
        <taxon>Acinetobacter</taxon>
    </lineage>
</organism>